<dbReference type="PANTHER" id="PTHR37042:SF4">
    <property type="entry name" value="OUTER MEMBRANE PROTEIN RV1973"/>
    <property type="match status" value="1"/>
</dbReference>
<dbReference type="OrthoDB" id="5192320at2"/>
<organism evidence="5 6">
    <name type="scientific">Actinokineospora auranticolor</name>
    <dbReference type="NCBI Taxonomy" id="155976"/>
    <lineage>
        <taxon>Bacteria</taxon>
        <taxon>Bacillati</taxon>
        <taxon>Actinomycetota</taxon>
        <taxon>Actinomycetes</taxon>
        <taxon>Pseudonocardiales</taxon>
        <taxon>Pseudonocardiaceae</taxon>
        <taxon>Actinokineospora</taxon>
    </lineage>
</organism>
<evidence type="ECO:0000256" key="3">
    <source>
        <dbReference type="SAM" id="MobiDB-lite"/>
    </source>
</evidence>
<keyword evidence="4" id="KW-0812">Transmembrane</keyword>
<keyword evidence="6" id="KW-1185">Reference proteome</keyword>
<evidence type="ECO:0000256" key="4">
    <source>
        <dbReference type="SAM" id="Phobius"/>
    </source>
</evidence>
<dbReference type="PANTHER" id="PTHR37042">
    <property type="entry name" value="OUTER MEMBRANE PROTEIN RV1973"/>
    <property type="match status" value="1"/>
</dbReference>
<feature type="compositionally biased region" description="Low complexity" evidence="3">
    <location>
        <begin position="19"/>
        <end position="29"/>
    </location>
</feature>
<feature type="transmembrane region" description="Helical" evidence="4">
    <location>
        <begin position="156"/>
        <end position="176"/>
    </location>
</feature>
<gene>
    <name evidence="5" type="ORF">CLV40_103126</name>
</gene>
<reference evidence="5 6" key="1">
    <citation type="submission" date="2018-02" db="EMBL/GenBank/DDBJ databases">
        <title>Genomic Encyclopedia of Archaeal and Bacterial Type Strains, Phase II (KMG-II): from individual species to whole genera.</title>
        <authorList>
            <person name="Goeker M."/>
        </authorList>
    </citation>
    <scope>NUCLEOTIDE SEQUENCE [LARGE SCALE GENOMIC DNA]</scope>
    <source>
        <strain evidence="5 6">YU 961-1</strain>
    </source>
</reference>
<evidence type="ECO:0000256" key="2">
    <source>
        <dbReference type="ARBA" id="ARBA00023136"/>
    </source>
</evidence>
<dbReference type="Proteomes" id="UP000239203">
    <property type="component" value="Unassembled WGS sequence"/>
</dbReference>
<proteinExistence type="predicted"/>
<dbReference type="EMBL" id="PTIX01000003">
    <property type="protein sequence ID" value="PPK69516.1"/>
    <property type="molecule type" value="Genomic_DNA"/>
</dbReference>
<evidence type="ECO:0000313" key="6">
    <source>
        <dbReference type="Proteomes" id="UP000239203"/>
    </source>
</evidence>
<dbReference type="GO" id="GO:0016020">
    <property type="term" value="C:membrane"/>
    <property type="evidence" value="ECO:0007669"/>
    <property type="project" value="UniProtKB-SubCell"/>
</dbReference>
<sequence>MPTPPRRRPAGPPARRPRVAGIRRPAGPGNPNTPEAADPTGAPEAPDTVATPEPAPQPFPRADEPVEPDLEPAAVEPRAEQEEMVSTDGVIGAEPVDGLGDQVEPVDEEPARRPSPRPSGKHRARSEPYPDTSGPERAGRAPRYGATAERSRSRGINTAIALGVLALGLAGLALWFKGEADSLTAGVDSGNRAITDTAATSEVIGKLTVAVERTLSYDYANLDASANAVRDTLVGRAVCEYDSILGELRKLAPEKKIVLTTKVRNLGVQRLDGDRVDALVFIDQTTTHAADGATTGSAAMFGLRAERVGGAWKITDVDFLGQPLADGKAPATC</sequence>
<dbReference type="AlphaFoldDB" id="A0A2S6GWE8"/>
<accession>A0A2S6GWE8</accession>
<evidence type="ECO:0000256" key="1">
    <source>
        <dbReference type="ARBA" id="ARBA00004370"/>
    </source>
</evidence>
<protein>
    <submittedName>
        <fullName evidence="5">Mce-associated membrane protein</fullName>
    </submittedName>
</protein>
<evidence type="ECO:0000313" key="5">
    <source>
        <dbReference type="EMBL" id="PPK69516.1"/>
    </source>
</evidence>
<comment type="caution">
    <text evidence="5">The sequence shown here is derived from an EMBL/GenBank/DDBJ whole genome shotgun (WGS) entry which is preliminary data.</text>
</comment>
<keyword evidence="4" id="KW-1133">Transmembrane helix</keyword>
<feature type="region of interest" description="Disordered" evidence="3">
    <location>
        <begin position="1"/>
        <end position="152"/>
    </location>
</feature>
<name>A0A2S6GWE8_9PSEU</name>
<dbReference type="RefSeq" id="WP_104477962.1">
    <property type="nucleotide sequence ID" value="NZ_CP154825.1"/>
</dbReference>
<comment type="subcellular location">
    <subcellularLocation>
        <location evidence="1">Membrane</location>
    </subcellularLocation>
</comment>
<keyword evidence="2 4" id="KW-0472">Membrane</keyword>